<feature type="signal peptide" evidence="1">
    <location>
        <begin position="1"/>
        <end position="25"/>
    </location>
</feature>
<keyword evidence="3" id="KW-1185">Reference proteome</keyword>
<dbReference type="EMBL" id="JABWGN010000001">
    <property type="protein sequence ID" value="NUW30156.1"/>
    <property type="molecule type" value="Genomic_DNA"/>
</dbReference>
<evidence type="ECO:0008006" key="4">
    <source>
        <dbReference type="Google" id="ProtNLM"/>
    </source>
</evidence>
<keyword evidence="1" id="KW-0732">Signal</keyword>
<dbReference type="Pfam" id="PF17660">
    <property type="entry name" value="BTRD1"/>
    <property type="match status" value="5"/>
</dbReference>
<accession>A0A7Y6I2A9</accession>
<comment type="caution">
    <text evidence="2">The sequence shown here is derived from an EMBL/GenBank/DDBJ whole genome shotgun (WGS) entry which is preliminary data.</text>
</comment>
<sequence>MRTVRKIAIAASMAVGAAVPVAVMAAPAANAQGTAFMAYHGVSAAEQKVRFERLRSQGYRPVAVDVSGGGRYAAVWIKDGVQPWALYQGMSAKGYQQRFDQALKGGMQPVSVAATGAGDGARFVAAFAKTGAKFFAKHGLSGSQLAAANSSAKSRGYALTSVDAYGTAGDTRYVAVWTQGTRGDWDCTVGKTLSQHEAEFKSRTKRGYRPTEIAVAPDGTYTAVWRKDGLKSWAHYVEMSGSGYQKRFDQLKAKGLRPVQVDGEGGHYAAIFAADR</sequence>
<dbReference type="AlphaFoldDB" id="A0A7Y6I2A9"/>
<dbReference type="InterPro" id="IPR049511">
    <property type="entry name" value="PGH-like_rpt"/>
</dbReference>
<feature type="chain" id="PRO_5039095346" description="Beta-lactamase" evidence="1">
    <location>
        <begin position="26"/>
        <end position="276"/>
    </location>
</feature>
<evidence type="ECO:0000313" key="3">
    <source>
        <dbReference type="Proteomes" id="UP000586042"/>
    </source>
</evidence>
<evidence type="ECO:0000313" key="2">
    <source>
        <dbReference type="EMBL" id="NUW30156.1"/>
    </source>
</evidence>
<dbReference type="RefSeq" id="WP_175587619.1">
    <property type="nucleotide sequence ID" value="NZ_JABWGN010000001.1"/>
</dbReference>
<organism evidence="2 3">
    <name type="scientific">Nonomuraea montanisoli</name>
    <dbReference type="NCBI Taxonomy" id="2741721"/>
    <lineage>
        <taxon>Bacteria</taxon>
        <taxon>Bacillati</taxon>
        <taxon>Actinomycetota</taxon>
        <taxon>Actinomycetes</taxon>
        <taxon>Streptosporangiales</taxon>
        <taxon>Streptosporangiaceae</taxon>
        <taxon>Nonomuraea</taxon>
    </lineage>
</organism>
<dbReference type="Proteomes" id="UP000586042">
    <property type="component" value="Unassembled WGS sequence"/>
</dbReference>
<name>A0A7Y6I2A9_9ACTN</name>
<protein>
    <recommendedName>
        <fullName evidence="4">Beta-lactamase</fullName>
    </recommendedName>
</protein>
<evidence type="ECO:0000256" key="1">
    <source>
        <dbReference type="SAM" id="SignalP"/>
    </source>
</evidence>
<proteinExistence type="predicted"/>
<reference evidence="2 3" key="1">
    <citation type="submission" date="2020-06" db="EMBL/GenBank/DDBJ databases">
        <title>Nonomuraea sp. SMC257, a novel actinomycete isolated from soil.</title>
        <authorList>
            <person name="Chanama M."/>
        </authorList>
    </citation>
    <scope>NUCLEOTIDE SEQUENCE [LARGE SCALE GENOMIC DNA]</scope>
    <source>
        <strain evidence="2 3">SMC257</strain>
    </source>
</reference>
<gene>
    <name evidence="2" type="ORF">HTZ77_01745</name>
</gene>